<dbReference type="AlphaFoldDB" id="A0A077WVF6"/>
<dbReference type="Gene3D" id="2.40.30.270">
    <property type="match status" value="1"/>
</dbReference>
<dbReference type="GO" id="GO:0003723">
    <property type="term" value="F:RNA binding"/>
    <property type="evidence" value="ECO:0007669"/>
    <property type="project" value="InterPro"/>
</dbReference>
<dbReference type="InterPro" id="IPR041677">
    <property type="entry name" value="DNA2/NAM7_AAA_11"/>
</dbReference>
<gene>
    <name evidence="8" type="ORF">LRAMOSA03512</name>
</gene>
<dbReference type="Pfam" id="PF13086">
    <property type="entry name" value="AAA_11"/>
    <property type="match status" value="1"/>
</dbReference>
<feature type="domain" description="DNA2/NAM7 helicase helicase" evidence="6">
    <location>
        <begin position="181"/>
        <end position="238"/>
    </location>
</feature>
<evidence type="ECO:0000259" key="7">
    <source>
        <dbReference type="Pfam" id="PF21138"/>
    </source>
</evidence>
<reference evidence="8" key="1">
    <citation type="journal article" date="2014" name="Genome Announc.">
        <title>De novo whole-genome sequence and genome annotation of Lichtheimia ramosa.</title>
        <authorList>
            <person name="Linde J."/>
            <person name="Schwartze V."/>
            <person name="Binder U."/>
            <person name="Lass-Florl C."/>
            <person name="Voigt K."/>
            <person name="Horn F."/>
        </authorList>
    </citation>
    <scope>NUCLEOTIDE SEQUENCE</scope>
    <source>
        <strain evidence="8">JMRC FSU:6197</strain>
    </source>
</reference>
<accession>A0A077WVF6</accession>
<dbReference type="SUPFAM" id="SSF52540">
    <property type="entry name" value="P-loop containing nucleoside triphosphate hydrolases"/>
    <property type="match status" value="1"/>
</dbReference>
<proteinExistence type="predicted"/>
<dbReference type="InterPro" id="IPR027417">
    <property type="entry name" value="P-loop_NTPase"/>
</dbReference>
<dbReference type="EC" id="3.6.4.12" evidence="3"/>
<evidence type="ECO:0000256" key="4">
    <source>
        <dbReference type="ARBA" id="ARBA00022490"/>
    </source>
</evidence>
<feature type="domain" description="Helicase SMUBP-2/HCS1 1B" evidence="7">
    <location>
        <begin position="6"/>
        <end position="127"/>
    </location>
</feature>
<dbReference type="PANTHER" id="PTHR43788">
    <property type="entry name" value="DNA2/NAM7 HELICASE FAMILY MEMBER"/>
    <property type="match status" value="1"/>
</dbReference>
<organism evidence="8">
    <name type="scientific">Lichtheimia ramosa</name>
    <dbReference type="NCBI Taxonomy" id="688394"/>
    <lineage>
        <taxon>Eukaryota</taxon>
        <taxon>Fungi</taxon>
        <taxon>Fungi incertae sedis</taxon>
        <taxon>Mucoromycota</taxon>
        <taxon>Mucoromycotina</taxon>
        <taxon>Mucoromycetes</taxon>
        <taxon>Mucorales</taxon>
        <taxon>Lichtheimiaceae</taxon>
        <taxon>Lichtheimia</taxon>
    </lineage>
</organism>
<evidence type="ECO:0000256" key="3">
    <source>
        <dbReference type="ARBA" id="ARBA00012551"/>
    </source>
</evidence>
<dbReference type="PANTHER" id="PTHR43788:SF8">
    <property type="entry name" value="DNA-BINDING PROTEIN SMUBP-2"/>
    <property type="match status" value="1"/>
</dbReference>
<dbReference type="OrthoDB" id="6513042at2759"/>
<evidence type="ECO:0000256" key="2">
    <source>
        <dbReference type="ARBA" id="ARBA00004496"/>
    </source>
</evidence>
<evidence type="ECO:0000259" key="6">
    <source>
        <dbReference type="Pfam" id="PF13086"/>
    </source>
</evidence>
<name>A0A077WVF6_9FUNG</name>
<dbReference type="EMBL" id="LK023346">
    <property type="protein sequence ID" value="CDS11249.1"/>
    <property type="molecule type" value="Genomic_DNA"/>
</dbReference>
<protein>
    <recommendedName>
        <fullName evidence="3">DNA helicase</fullName>
        <ecNumber evidence="3">3.6.4.12</ecNumber>
    </recommendedName>
</protein>
<evidence type="ECO:0000313" key="8">
    <source>
        <dbReference type="EMBL" id="CDS11249.1"/>
    </source>
</evidence>
<keyword evidence="5" id="KW-0539">Nucleus</keyword>
<keyword evidence="4" id="KW-0963">Cytoplasm</keyword>
<sequence>MDAFIEHQVKLVEKEKQIDVEDTLQLLSSFTPIQLQKRGVALIGLKVTGMRTGLGGKNLVDLELANPTRSPPTFPPHKISTGDIVGLDEYKKDKQTGKSKPFGSQYSGVVVRATDTKITVALSHDNELPPEVQERCQIMLTALEQLRSAAPLHGLSQVLLGQRPPSPPENVSDLQFFDESLNESQKDAVRFALGAHEIALVHGPPGTGKTYTLVEIIRQLAVVQGKKVLVCGPSNISVGK</sequence>
<evidence type="ECO:0000256" key="5">
    <source>
        <dbReference type="ARBA" id="ARBA00023242"/>
    </source>
</evidence>
<dbReference type="InterPro" id="IPR050534">
    <property type="entry name" value="Coronavir_polyprotein_1ab"/>
</dbReference>
<dbReference type="InterPro" id="IPR048761">
    <property type="entry name" value="SMUBP-2_HCS1_1B"/>
</dbReference>
<dbReference type="GO" id="GO:0005634">
    <property type="term" value="C:nucleus"/>
    <property type="evidence" value="ECO:0007669"/>
    <property type="project" value="UniProtKB-SubCell"/>
</dbReference>
<evidence type="ECO:0000256" key="1">
    <source>
        <dbReference type="ARBA" id="ARBA00004123"/>
    </source>
</evidence>
<comment type="subcellular location">
    <subcellularLocation>
        <location evidence="2">Cytoplasm</location>
    </subcellularLocation>
    <subcellularLocation>
        <location evidence="1">Nucleus</location>
    </subcellularLocation>
</comment>
<dbReference type="Gene3D" id="3.40.50.300">
    <property type="entry name" value="P-loop containing nucleotide triphosphate hydrolases"/>
    <property type="match status" value="1"/>
</dbReference>
<dbReference type="GO" id="GO:0043139">
    <property type="term" value="F:5'-3' DNA helicase activity"/>
    <property type="evidence" value="ECO:0007669"/>
    <property type="project" value="TreeGrafter"/>
</dbReference>
<dbReference type="Pfam" id="PF21138">
    <property type="entry name" value="SMUBP-2_HCS1_1B"/>
    <property type="match status" value="1"/>
</dbReference>
<dbReference type="GO" id="GO:0005737">
    <property type="term" value="C:cytoplasm"/>
    <property type="evidence" value="ECO:0007669"/>
    <property type="project" value="UniProtKB-SubCell"/>
</dbReference>